<dbReference type="SMART" id="SM01019">
    <property type="entry name" value="B3"/>
    <property type="match status" value="2"/>
</dbReference>
<sequence length="273" mass="31765">MATPRSHNPHFFKVLMQGFQQNLVIPPAFANEQKELMMSKHEKEIAFLRTRKINGDNLWKVEVSRRRDDDEWCFDGDNWSEFVEHHDMKYGEFLVFEHTGDLIFNVFIYDYTFCEKGLPRTRPRPHAHTRRSHKHGSRAVDDDLQSRSNRNKKPPMPTCLPCFTATMTASNLVFSIPYLNIPTVFANSNNLRESAGSIITLRVRDVKKVKGWPVKLQTFSGDRMCLREGWSEFVVSNQLKLGDVCLMELDQTARMEQERIILNVRISRNATSS</sequence>
<keyword evidence="2" id="KW-0677">Repeat</keyword>
<keyword evidence="4" id="KW-0238">DNA-binding</keyword>
<gene>
    <name evidence="9" type="ORF">C5167_038229</name>
</gene>
<dbReference type="Pfam" id="PF02362">
    <property type="entry name" value="B3"/>
    <property type="match status" value="2"/>
</dbReference>
<dbReference type="OMA" id="TGCDKKL"/>
<dbReference type="GO" id="GO:0003677">
    <property type="term" value="F:DNA binding"/>
    <property type="evidence" value="ECO:0007669"/>
    <property type="project" value="UniProtKB-KW"/>
</dbReference>
<evidence type="ECO:0000256" key="1">
    <source>
        <dbReference type="ARBA" id="ARBA00004123"/>
    </source>
</evidence>
<dbReference type="PANTHER" id="PTHR31674:SF62">
    <property type="entry name" value="B3 DOMAIN-CONTAINING PROTEIN REM14-RELATED"/>
    <property type="match status" value="1"/>
</dbReference>
<keyword evidence="3" id="KW-0805">Transcription regulation</keyword>
<keyword evidence="6" id="KW-0539">Nucleus</keyword>
<evidence type="ECO:0000256" key="6">
    <source>
        <dbReference type="ARBA" id="ARBA00023242"/>
    </source>
</evidence>
<comment type="subcellular location">
    <subcellularLocation>
        <location evidence="1">Nucleus</location>
    </subcellularLocation>
</comment>
<dbReference type="InterPro" id="IPR039218">
    <property type="entry name" value="REM_fam"/>
</dbReference>
<dbReference type="STRING" id="3469.A0A4Y7IB68"/>
<feature type="region of interest" description="Disordered" evidence="7">
    <location>
        <begin position="122"/>
        <end position="155"/>
    </location>
</feature>
<dbReference type="SUPFAM" id="SSF101936">
    <property type="entry name" value="DNA-binding pseudobarrel domain"/>
    <property type="match status" value="2"/>
</dbReference>
<dbReference type="InterPro" id="IPR003340">
    <property type="entry name" value="B3_DNA-bd"/>
</dbReference>
<evidence type="ECO:0000256" key="4">
    <source>
        <dbReference type="ARBA" id="ARBA00023125"/>
    </source>
</evidence>
<feature type="compositionally biased region" description="Basic residues" evidence="7">
    <location>
        <begin position="122"/>
        <end position="137"/>
    </location>
</feature>
<evidence type="ECO:0000313" key="10">
    <source>
        <dbReference type="Proteomes" id="UP000316621"/>
    </source>
</evidence>
<evidence type="ECO:0000313" key="9">
    <source>
        <dbReference type="EMBL" id="RZC45286.1"/>
    </source>
</evidence>
<evidence type="ECO:0000256" key="5">
    <source>
        <dbReference type="ARBA" id="ARBA00023163"/>
    </source>
</evidence>
<keyword evidence="5" id="KW-0804">Transcription</keyword>
<dbReference type="PROSITE" id="PS50863">
    <property type="entry name" value="B3"/>
    <property type="match status" value="2"/>
</dbReference>
<proteinExistence type="predicted"/>
<dbReference type="GO" id="GO:0005634">
    <property type="term" value="C:nucleus"/>
    <property type="evidence" value="ECO:0007669"/>
    <property type="project" value="UniProtKB-SubCell"/>
</dbReference>
<keyword evidence="10" id="KW-1185">Reference proteome</keyword>
<evidence type="ECO:0000256" key="2">
    <source>
        <dbReference type="ARBA" id="ARBA00022737"/>
    </source>
</evidence>
<reference evidence="9 10" key="1">
    <citation type="journal article" date="2018" name="Science">
        <title>The opium poppy genome and morphinan production.</title>
        <authorList>
            <person name="Guo L."/>
            <person name="Winzer T."/>
            <person name="Yang X."/>
            <person name="Li Y."/>
            <person name="Ning Z."/>
            <person name="He Z."/>
            <person name="Teodor R."/>
            <person name="Lu Y."/>
            <person name="Bowser T.A."/>
            <person name="Graham I.A."/>
            <person name="Ye K."/>
        </authorList>
    </citation>
    <scope>NUCLEOTIDE SEQUENCE [LARGE SCALE GENOMIC DNA]</scope>
    <source>
        <strain evidence="10">cv. HN1</strain>
        <tissue evidence="9">Leaves</tissue>
    </source>
</reference>
<feature type="domain" description="TF-B3" evidence="8">
    <location>
        <begin position="164"/>
        <end position="270"/>
    </location>
</feature>
<accession>A0A4Y7IB68</accession>
<dbReference type="AlphaFoldDB" id="A0A4Y7IB68"/>
<protein>
    <recommendedName>
        <fullName evidence="8">TF-B3 domain-containing protein</fullName>
    </recommendedName>
</protein>
<evidence type="ECO:0000256" key="3">
    <source>
        <dbReference type="ARBA" id="ARBA00023015"/>
    </source>
</evidence>
<evidence type="ECO:0000256" key="7">
    <source>
        <dbReference type="SAM" id="MobiDB-lite"/>
    </source>
</evidence>
<dbReference type="Gene3D" id="2.40.330.10">
    <property type="entry name" value="DNA-binding pseudobarrel domain"/>
    <property type="match status" value="2"/>
</dbReference>
<dbReference type="InterPro" id="IPR015300">
    <property type="entry name" value="DNA-bd_pseudobarrel_sf"/>
</dbReference>
<dbReference type="OrthoDB" id="1109907at2759"/>
<name>A0A4Y7IB68_PAPSO</name>
<evidence type="ECO:0000259" key="8">
    <source>
        <dbReference type="PROSITE" id="PS50863"/>
    </source>
</evidence>
<dbReference type="PANTHER" id="PTHR31674">
    <property type="entry name" value="B3 DOMAIN-CONTAINING PROTEIN REM-LIKE 3-RELATED"/>
    <property type="match status" value="1"/>
</dbReference>
<dbReference type="Proteomes" id="UP000316621">
    <property type="component" value="Chromosome 1"/>
</dbReference>
<dbReference type="EMBL" id="CM010715">
    <property type="protein sequence ID" value="RZC45286.1"/>
    <property type="molecule type" value="Genomic_DNA"/>
</dbReference>
<organism evidence="9 10">
    <name type="scientific">Papaver somniferum</name>
    <name type="common">Opium poppy</name>
    <dbReference type="NCBI Taxonomy" id="3469"/>
    <lineage>
        <taxon>Eukaryota</taxon>
        <taxon>Viridiplantae</taxon>
        <taxon>Streptophyta</taxon>
        <taxon>Embryophyta</taxon>
        <taxon>Tracheophyta</taxon>
        <taxon>Spermatophyta</taxon>
        <taxon>Magnoliopsida</taxon>
        <taxon>Ranunculales</taxon>
        <taxon>Papaveraceae</taxon>
        <taxon>Papaveroideae</taxon>
        <taxon>Papaver</taxon>
    </lineage>
</organism>
<dbReference type="Gramene" id="RZC45286">
    <property type="protein sequence ID" value="RZC45286"/>
    <property type="gene ID" value="C5167_038229"/>
</dbReference>
<dbReference type="CDD" id="cd10017">
    <property type="entry name" value="B3_DNA"/>
    <property type="match status" value="2"/>
</dbReference>
<feature type="domain" description="TF-B3" evidence="8">
    <location>
        <begin position="8"/>
        <end position="112"/>
    </location>
</feature>